<dbReference type="AlphaFoldDB" id="A0A133ZPB3"/>
<dbReference type="PATRIC" id="fig|1379.3.peg.1809"/>
<organism evidence="6 7">
    <name type="scientific">Gemella haemolysans</name>
    <dbReference type="NCBI Taxonomy" id="1379"/>
    <lineage>
        <taxon>Bacteria</taxon>
        <taxon>Bacillati</taxon>
        <taxon>Bacillota</taxon>
        <taxon>Bacilli</taxon>
        <taxon>Bacillales</taxon>
        <taxon>Gemellaceae</taxon>
        <taxon>Gemella</taxon>
    </lineage>
</organism>
<dbReference type="EMBL" id="LSDC01000134">
    <property type="protein sequence ID" value="KXB57276.1"/>
    <property type="molecule type" value="Genomic_DNA"/>
</dbReference>
<accession>A0A133ZPB3</accession>
<dbReference type="PANTHER" id="PTHR30411:SF0">
    <property type="entry name" value="CYS-TRNA(PRO)_CYS-TRNA(CYS) DEACYLASE YBAK"/>
    <property type="match status" value="1"/>
</dbReference>
<dbReference type="OrthoDB" id="9809296at2"/>
<keyword evidence="3 4" id="KW-0456">Lyase</keyword>
<comment type="similarity">
    <text evidence="1 4">Belongs to the prolyl-tRNA editing family. YbaK/EbsC subfamily.</text>
</comment>
<dbReference type="InterPro" id="IPR004369">
    <property type="entry name" value="Prolyl-tRNA_editing_YbaK/EbsC"/>
</dbReference>
<dbReference type="SUPFAM" id="SSF55826">
    <property type="entry name" value="YbaK/ProRS associated domain"/>
    <property type="match status" value="1"/>
</dbReference>
<evidence type="ECO:0000313" key="7">
    <source>
        <dbReference type="Proteomes" id="UP000070355"/>
    </source>
</evidence>
<dbReference type="RefSeq" id="WP_060914810.1">
    <property type="nucleotide sequence ID" value="NZ_KQ959995.1"/>
</dbReference>
<dbReference type="STRING" id="1379.HMPREF3186_01816"/>
<evidence type="ECO:0000256" key="4">
    <source>
        <dbReference type="PIRNR" id="PIRNR006181"/>
    </source>
</evidence>
<keyword evidence="2 4" id="KW-0648">Protein biosynthesis</keyword>
<dbReference type="CDD" id="cd00002">
    <property type="entry name" value="YbaK_deacylase"/>
    <property type="match status" value="1"/>
</dbReference>
<reference evidence="7" key="1">
    <citation type="submission" date="2016-01" db="EMBL/GenBank/DDBJ databases">
        <authorList>
            <person name="Mitreva M."/>
            <person name="Pepin K.H."/>
            <person name="Mihindukulasuriya K.A."/>
            <person name="Fulton R."/>
            <person name="Fronick C."/>
            <person name="O'Laughlin M."/>
            <person name="Miner T."/>
            <person name="Herter B."/>
            <person name="Rosa B.A."/>
            <person name="Cordes M."/>
            <person name="Tomlinson C."/>
            <person name="Wollam A."/>
            <person name="Palsikar V.B."/>
            <person name="Mardis E.R."/>
            <person name="Wilson R.K."/>
        </authorList>
    </citation>
    <scope>NUCLEOTIDE SEQUENCE [LARGE SCALE GENOMIC DNA]</scope>
    <source>
        <strain evidence="7">DNF01167</strain>
    </source>
</reference>
<dbReference type="GO" id="GO:0006412">
    <property type="term" value="P:translation"/>
    <property type="evidence" value="ECO:0007669"/>
    <property type="project" value="UniProtKB-KW"/>
</dbReference>
<dbReference type="PIRSF" id="PIRSF006181">
    <property type="entry name" value="EbsC_YbaK"/>
    <property type="match status" value="1"/>
</dbReference>
<feature type="domain" description="YbaK/aminoacyl-tRNA synthetase-associated" evidence="5">
    <location>
        <begin position="35"/>
        <end position="151"/>
    </location>
</feature>
<evidence type="ECO:0000259" key="5">
    <source>
        <dbReference type="Pfam" id="PF04073"/>
    </source>
</evidence>
<proteinExistence type="inferred from homology"/>
<dbReference type="EC" id="4.2.-.-" evidence="4"/>
<evidence type="ECO:0000256" key="1">
    <source>
        <dbReference type="ARBA" id="ARBA00009798"/>
    </source>
</evidence>
<protein>
    <recommendedName>
        <fullName evidence="4">Cys-tRNA(Pro)/Cys-tRNA(Cys) deacylase</fullName>
        <ecNumber evidence="4">4.2.-.-</ecNumber>
    </recommendedName>
</protein>
<dbReference type="PANTHER" id="PTHR30411">
    <property type="entry name" value="CYTOPLASMIC PROTEIN"/>
    <property type="match status" value="1"/>
</dbReference>
<comment type="caution">
    <text evidence="6">The sequence shown here is derived from an EMBL/GenBank/DDBJ whole genome shotgun (WGS) entry which is preliminary data.</text>
</comment>
<dbReference type="InterPro" id="IPR036754">
    <property type="entry name" value="YbaK/aa-tRNA-synt-asso_dom_sf"/>
</dbReference>
<gene>
    <name evidence="6" type="ORF">HMPREF3186_01816</name>
</gene>
<dbReference type="Gene3D" id="3.90.960.10">
    <property type="entry name" value="YbaK/aminoacyl-tRNA synthetase-associated domain"/>
    <property type="match status" value="1"/>
</dbReference>
<dbReference type="NCBIfam" id="TIGR00011">
    <property type="entry name" value="YbaK_EbsC"/>
    <property type="match status" value="1"/>
</dbReference>
<name>A0A133ZPB3_9BACL</name>
<dbReference type="Proteomes" id="UP000070355">
    <property type="component" value="Unassembled WGS sequence"/>
</dbReference>
<dbReference type="GO" id="GO:0002161">
    <property type="term" value="F:aminoacyl-tRNA deacylase activity"/>
    <property type="evidence" value="ECO:0007669"/>
    <property type="project" value="InterPro"/>
</dbReference>
<dbReference type="GO" id="GO:0016829">
    <property type="term" value="F:lyase activity"/>
    <property type="evidence" value="ECO:0007669"/>
    <property type="project" value="UniProtKB-KW"/>
</dbReference>
<evidence type="ECO:0000256" key="3">
    <source>
        <dbReference type="ARBA" id="ARBA00023239"/>
    </source>
</evidence>
<dbReference type="InterPro" id="IPR007214">
    <property type="entry name" value="YbaK/aa-tRNA-synth-assoc-dom"/>
</dbReference>
<evidence type="ECO:0000256" key="2">
    <source>
        <dbReference type="ARBA" id="ARBA00022917"/>
    </source>
</evidence>
<dbReference type="Pfam" id="PF04073">
    <property type="entry name" value="tRNA_edit"/>
    <property type="match status" value="1"/>
</dbReference>
<sequence>MAKKKELKTNAMRFLDENGVEYNHFEFDAESDAAKTGVGVADIIGRDHNQVFKTIMTTDGKGNYVVGVLMSEDSINFKKLAKAAGVKSLSMLPLKDLTKITGYVKGGCSPFAMKKLFPTFVDEKCREVETIIISAGKVGHQVEVKPEVLEQFIGAQVVDFKAE</sequence>
<evidence type="ECO:0000313" key="6">
    <source>
        <dbReference type="EMBL" id="KXB57276.1"/>
    </source>
</evidence>